<keyword evidence="2" id="KW-0812">Transmembrane</keyword>
<organism evidence="3 4">
    <name type="scientific">Kumtagia ephedrae</name>
    <dbReference type="NCBI Taxonomy" id="2116701"/>
    <lineage>
        <taxon>Bacteria</taxon>
        <taxon>Pseudomonadati</taxon>
        <taxon>Pseudomonadota</taxon>
        <taxon>Alphaproteobacteria</taxon>
        <taxon>Hyphomicrobiales</taxon>
        <taxon>Phyllobacteriaceae</taxon>
        <taxon>Kumtagia</taxon>
    </lineage>
</organism>
<dbReference type="AlphaFoldDB" id="A0A2P7RR32"/>
<dbReference type="EMBL" id="PXYK01000036">
    <property type="protein sequence ID" value="PSJ52672.1"/>
    <property type="molecule type" value="Genomic_DNA"/>
</dbReference>
<gene>
    <name evidence="3" type="ORF">C7I84_26160</name>
</gene>
<sequence>MEMLWLFVVACGPVILGLLIAYALMTRRRRGPAERRATEEATARLYGTSTIAALQNADDRPSCPVGAERRRQPRGRQRSAIRNPARNPG</sequence>
<dbReference type="Proteomes" id="UP000241229">
    <property type="component" value="Unassembled WGS sequence"/>
</dbReference>
<proteinExistence type="predicted"/>
<reference evidence="3 4" key="1">
    <citation type="submission" date="2018-03" db="EMBL/GenBank/DDBJ databases">
        <title>The draft genome of Mesorhizobium sp. 6GN-30.</title>
        <authorList>
            <person name="Liu L."/>
            <person name="Li L."/>
            <person name="Wang T."/>
            <person name="Zhang X."/>
            <person name="Liang L."/>
        </authorList>
    </citation>
    <scope>NUCLEOTIDE SEQUENCE [LARGE SCALE GENOMIC DNA]</scope>
    <source>
        <strain evidence="3 4">6GN30</strain>
    </source>
</reference>
<evidence type="ECO:0000256" key="1">
    <source>
        <dbReference type="SAM" id="MobiDB-lite"/>
    </source>
</evidence>
<keyword evidence="2" id="KW-1133">Transmembrane helix</keyword>
<name>A0A2P7RR32_9HYPH</name>
<protein>
    <submittedName>
        <fullName evidence="3">Uncharacterized protein</fullName>
    </submittedName>
</protein>
<evidence type="ECO:0000313" key="4">
    <source>
        <dbReference type="Proteomes" id="UP000241229"/>
    </source>
</evidence>
<keyword evidence="4" id="KW-1185">Reference proteome</keyword>
<accession>A0A2P7RR32</accession>
<feature type="region of interest" description="Disordered" evidence="1">
    <location>
        <begin position="57"/>
        <end position="89"/>
    </location>
</feature>
<feature type="transmembrane region" description="Helical" evidence="2">
    <location>
        <begin position="6"/>
        <end position="25"/>
    </location>
</feature>
<evidence type="ECO:0000256" key="2">
    <source>
        <dbReference type="SAM" id="Phobius"/>
    </source>
</evidence>
<keyword evidence="2" id="KW-0472">Membrane</keyword>
<comment type="caution">
    <text evidence="3">The sequence shown here is derived from an EMBL/GenBank/DDBJ whole genome shotgun (WGS) entry which is preliminary data.</text>
</comment>
<evidence type="ECO:0000313" key="3">
    <source>
        <dbReference type="EMBL" id="PSJ52672.1"/>
    </source>
</evidence>